<evidence type="ECO:0000313" key="3">
    <source>
        <dbReference type="Proteomes" id="UP000247973"/>
    </source>
</evidence>
<dbReference type="AlphaFoldDB" id="A0A2V3PQZ6"/>
<evidence type="ECO:0000259" key="1">
    <source>
        <dbReference type="Pfam" id="PF14534"/>
    </source>
</evidence>
<dbReference type="InterPro" id="IPR032710">
    <property type="entry name" value="NTF2-like_dom_sf"/>
</dbReference>
<dbReference type="InterPro" id="IPR027843">
    <property type="entry name" value="DUF4440"/>
</dbReference>
<dbReference type="Gene3D" id="3.10.450.50">
    <property type="match status" value="1"/>
</dbReference>
<feature type="domain" description="DUF4440" evidence="1">
    <location>
        <begin position="9"/>
        <end position="115"/>
    </location>
</feature>
<dbReference type="Proteomes" id="UP000247973">
    <property type="component" value="Unassembled WGS sequence"/>
</dbReference>
<keyword evidence="3" id="KW-1185">Reference proteome</keyword>
<sequence length="123" mass="13617">MNTSDKTTIEQLEIQLLDAMRHANVETLDKLIHPDLLFNSAMGQTVTKEIDLQSYSSGLMKVDSISASDQQINIIGDTAVVAVTIDMNGEYGVQPISGKVRFLRVWKQFDNSWQVIAGSSVMI</sequence>
<dbReference type="OrthoDB" id="997066at2"/>
<evidence type="ECO:0000313" key="2">
    <source>
        <dbReference type="EMBL" id="PXV63813.1"/>
    </source>
</evidence>
<dbReference type="EMBL" id="QICL01000012">
    <property type="protein sequence ID" value="PXV63813.1"/>
    <property type="molecule type" value="Genomic_DNA"/>
</dbReference>
<proteinExistence type="predicted"/>
<gene>
    <name evidence="2" type="ORF">CLV62_11262</name>
</gene>
<protein>
    <submittedName>
        <fullName evidence="2">Uncharacterized protein DUF4440</fullName>
    </submittedName>
</protein>
<name>A0A2V3PQZ6_9BACT</name>
<dbReference type="Pfam" id="PF14534">
    <property type="entry name" value="DUF4440"/>
    <property type="match status" value="1"/>
</dbReference>
<comment type="caution">
    <text evidence="2">The sequence shown here is derived from an EMBL/GenBank/DDBJ whole genome shotgun (WGS) entry which is preliminary data.</text>
</comment>
<dbReference type="RefSeq" id="WP_110310779.1">
    <property type="nucleotide sequence ID" value="NZ_QICL01000012.1"/>
</dbReference>
<accession>A0A2V3PQZ6</accession>
<dbReference type="SUPFAM" id="SSF54427">
    <property type="entry name" value="NTF2-like"/>
    <property type="match status" value="1"/>
</dbReference>
<reference evidence="2 3" key="1">
    <citation type="submission" date="2018-03" db="EMBL/GenBank/DDBJ databases">
        <title>Genomic Encyclopedia of Archaeal and Bacterial Type Strains, Phase II (KMG-II): from individual species to whole genera.</title>
        <authorList>
            <person name="Goeker M."/>
        </authorList>
    </citation>
    <scope>NUCLEOTIDE SEQUENCE [LARGE SCALE GENOMIC DNA]</scope>
    <source>
        <strain evidence="2 3">DSM 100214</strain>
    </source>
</reference>
<organism evidence="2 3">
    <name type="scientific">Dysgonomonas alginatilytica</name>
    <dbReference type="NCBI Taxonomy" id="1605892"/>
    <lineage>
        <taxon>Bacteria</taxon>
        <taxon>Pseudomonadati</taxon>
        <taxon>Bacteroidota</taxon>
        <taxon>Bacteroidia</taxon>
        <taxon>Bacteroidales</taxon>
        <taxon>Dysgonomonadaceae</taxon>
        <taxon>Dysgonomonas</taxon>
    </lineage>
</organism>